<keyword evidence="2" id="KW-0378">Hydrolase</keyword>
<evidence type="ECO:0000313" key="6">
    <source>
        <dbReference type="Proteomes" id="UP000004465"/>
    </source>
</evidence>
<dbReference type="CDD" id="cd10917">
    <property type="entry name" value="CE4_NodB_like_6s_7s"/>
    <property type="match status" value="1"/>
</dbReference>
<gene>
    <name evidence="5" type="ORF">HMPREF9706_01058</name>
</gene>
<dbReference type="GO" id="GO:0016020">
    <property type="term" value="C:membrane"/>
    <property type="evidence" value="ECO:0007669"/>
    <property type="project" value="TreeGrafter"/>
</dbReference>
<feature type="domain" description="NodB homology" evidence="4">
    <location>
        <begin position="253"/>
        <end position="430"/>
    </location>
</feature>
<feature type="transmembrane region" description="Helical" evidence="3">
    <location>
        <begin position="12"/>
        <end position="34"/>
    </location>
</feature>
<keyword evidence="3" id="KW-0812">Transmembrane</keyword>
<dbReference type="AlphaFoldDB" id="K1LXX5"/>
<protein>
    <recommendedName>
        <fullName evidence="4">NodB homology domain-containing protein</fullName>
    </recommendedName>
</protein>
<comment type="caution">
    <text evidence="5">The sequence shown here is derived from an EMBL/GenBank/DDBJ whole genome shotgun (WGS) entry which is preliminary data.</text>
</comment>
<organism evidence="5 6">
    <name type="scientific">Facklamia hominis CCUG 36813</name>
    <dbReference type="NCBI Taxonomy" id="883111"/>
    <lineage>
        <taxon>Bacteria</taxon>
        <taxon>Bacillati</taxon>
        <taxon>Bacillota</taxon>
        <taxon>Bacilli</taxon>
        <taxon>Lactobacillales</taxon>
        <taxon>Aerococcaceae</taxon>
        <taxon>Facklamia</taxon>
    </lineage>
</organism>
<dbReference type="OrthoDB" id="9812065at2"/>
<evidence type="ECO:0000256" key="2">
    <source>
        <dbReference type="ARBA" id="ARBA00022801"/>
    </source>
</evidence>
<dbReference type="SUPFAM" id="SSF88713">
    <property type="entry name" value="Glycoside hydrolase/deacetylase"/>
    <property type="match status" value="1"/>
</dbReference>
<dbReference type="InterPro" id="IPR050248">
    <property type="entry name" value="Polysacc_deacetylase_ArnD"/>
</dbReference>
<name>K1LXX5_9LACT</name>
<dbReference type="GO" id="GO:0046872">
    <property type="term" value="F:metal ion binding"/>
    <property type="evidence" value="ECO:0007669"/>
    <property type="project" value="UniProtKB-KW"/>
</dbReference>
<keyword evidence="6" id="KW-1185">Reference proteome</keyword>
<keyword evidence="1" id="KW-0479">Metal-binding</keyword>
<dbReference type="Gene3D" id="3.20.20.370">
    <property type="entry name" value="Glycoside hydrolase/deacetylase"/>
    <property type="match status" value="1"/>
</dbReference>
<dbReference type="EMBL" id="AGZD01000007">
    <property type="protein sequence ID" value="EKB54868.1"/>
    <property type="molecule type" value="Genomic_DNA"/>
</dbReference>
<evidence type="ECO:0000259" key="4">
    <source>
        <dbReference type="PROSITE" id="PS51677"/>
    </source>
</evidence>
<keyword evidence="3" id="KW-0472">Membrane</keyword>
<dbReference type="PANTHER" id="PTHR10587">
    <property type="entry name" value="GLYCOSYL TRANSFERASE-RELATED"/>
    <property type="match status" value="1"/>
</dbReference>
<dbReference type="STRING" id="883111.HMPREF9706_01058"/>
<accession>K1LXX5</accession>
<proteinExistence type="predicted"/>
<reference evidence="5 6" key="1">
    <citation type="submission" date="2012-07" db="EMBL/GenBank/DDBJ databases">
        <title>The Genome Sequence of Facklamia hominis CCUG 36813.</title>
        <authorList>
            <consortium name="The Broad Institute Genome Sequencing Platform"/>
            <person name="Earl A."/>
            <person name="Ward D."/>
            <person name="Feldgarden M."/>
            <person name="Gevers D."/>
            <person name="Huys G."/>
            <person name="Walker B."/>
            <person name="Young S.K."/>
            <person name="Zeng Q."/>
            <person name="Gargeya S."/>
            <person name="Fitzgerald M."/>
            <person name="Haas B."/>
            <person name="Abouelleil A."/>
            <person name="Alvarado L."/>
            <person name="Arachchi H.M."/>
            <person name="Berlin A.M."/>
            <person name="Chapman S.B."/>
            <person name="Goldberg J."/>
            <person name="Griggs A."/>
            <person name="Gujja S."/>
            <person name="Hansen M."/>
            <person name="Howarth C."/>
            <person name="Imamovic A."/>
            <person name="Larimer J."/>
            <person name="McCowen C."/>
            <person name="Montmayeur A."/>
            <person name="Murphy C."/>
            <person name="Neiman D."/>
            <person name="Pearson M."/>
            <person name="Priest M."/>
            <person name="Roberts A."/>
            <person name="Saif S."/>
            <person name="Shea T."/>
            <person name="Sisk P."/>
            <person name="Sykes S."/>
            <person name="Wortman J."/>
            <person name="Nusbaum C."/>
            <person name="Birren B."/>
        </authorList>
    </citation>
    <scope>NUCLEOTIDE SEQUENCE [LARGE SCALE GENOMIC DNA]</scope>
    <source>
        <strain evidence="5 6">CCUG 36813</strain>
    </source>
</reference>
<evidence type="ECO:0000256" key="1">
    <source>
        <dbReference type="ARBA" id="ARBA00022723"/>
    </source>
</evidence>
<dbReference type="RefSeq" id="WP_006908379.1">
    <property type="nucleotide sequence ID" value="NZ_JH932292.1"/>
</dbReference>
<dbReference type="InterPro" id="IPR011330">
    <property type="entry name" value="Glyco_hydro/deAcase_b/a-brl"/>
</dbReference>
<dbReference type="PROSITE" id="PS51677">
    <property type="entry name" value="NODB"/>
    <property type="match status" value="1"/>
</dbReference>
<evidence type="ECO:0000313" key="5">
    <source>
        <dbReference type="EMBL" id="EKB54868.1"/>
    </source>
</evidence>
<dbReference type="PANTHER" id="PTHR10587:SF133">
    <property type="entry name" value="CHITIN DEACETYLASE 1-RELATED"/>
    <property type="match status" value="1"/>
</dbReference>
<dbReference type="Proteomes" id="UP000004465">
    <property type="component" value="Unassembled WGS sequence"/>
</dbReference>
<dbReference type="Pfam" id="PF01522">
    <property type="entry name" value="Polysacc_deac_1"/>
    <property type="match status" value="1"/>
</dbReference>
<keyword evidence="3" id="KW-1133">Transmembrane helix</keyword>
<dbReference type="HOGENOM" id="CLU_050027_0_0_9"/>
<sequence>MRKIKKINFQPKIFSPKVGAVLLGLVVCLLIVYWQKPSKALVNQYQVALDQLQSETKGLDKNAKQEDLDHLAAIVNQMPLVGGLPFKKKYVTFQRAFDELQNARSIFQTNQGDNKLLRADLDRKELEGKLKACQGKEANSPACQIYQEGMDILQSIDEAQAVVQNRDLNIKVRGDIEPGLKEYLKFEARYRDLANQPQAESLRQTLQSKADRLAEIILKGAQYGDYSAEFKENLKESPFLKIALRASEFDQEPLASLTFDDGPNPEYTPWLLDVLKKHGVKATFFLVGGNVDKYPELTKRIYDEGHIIGNHTYNHPDLRKCSDEEVLKQFEWTQMAIKAACGFEPNLYRLPFGAGGKRVVDLMAKQGMTSILWNIDTMDWSSHNTQAILNEVDRSLQHHSLILMHDNHPATPEAVDQLIPKLKELGYAFVGPDELSFKLRYFSE</sequence>
<dbReference type="PATRIC" id="fig|883111.3.peg.1063"/>
<evidence type="ECO:0000256" key="3">
    <source>
        <dbReference type="SAM" id="Phobius"/>
    </source>
</evidence>
<dbReference type="InterPro" id="IPR002509">
    <property type="entry name" value="NODB_dom"/>
</dbReference>
<dbReference type="GO" id="GO:0005975">
    <property type="term" value="P:carbohydrate metabolic process"/>
    <property type="evidence" value="ECO:0007669"/>
    <property type="project" value="InterPro"/>
</dbReference>
<dbReference type="GO" id="GO:0016810">
    <property type="term" value="F:hydrolase activity, acting on carbon-nitrogen (but not peptide) bonds"/>
    <property type="evidence" value="ECO:0007669"/>
    <property type="project" value="InterPro"/>
</dbReference>